<sequence length="70" mass="8233">MWNKINAFYRRRNKTAQYRKEKKENFTISSVFLTLLPCTIAVGYDGIGFAIFRRSKLSFFFAIVKFLVGL</sequence>
<comment type="caution">
    <text evidence="1">The sequence shown here is derived from an EMBL/GenBank/DDBJ whole genome shotgun (WGS) entry which is preliminary data.</text>
</comment>
<proteinExistence type="predicted"/>
<reference evidence="1 2" key="1">
    <citation type="journal article" date="2015" name="Genome Biol.">
        <title>Comparative genomics of Steinernema reveals deeply conserved gene regulatory networks.</title>
        <authorList>
            <person name="Dillman A.R."/>
            <person name="Macchietto M."/>
            <person name="Porter C.F."/>
            <person name="Rogers A."/>
            <person name="Williams B."/>
            <person name="Antoshechkin I."/>
            <person name="Lee M.M."/>
            <person name="Goodwin Z."/>
            <person name="Lu X."/>
            <person name="Lewis E.E."/>
            <person name="Goodrich-Blair H."/>
            <person name="Stock S.P."/>
            <person name="Adams B.J."/>
            <person name="Sternberg P.W."/>
            <person name="Mortazavi A."/>
        </authorList>
    </citation>
    <scope>NUCLEOTIDE SEQUENCE [LARGE SCALE GENOMIC DNA]</scope>
    <source>
        <strain evidence="1 2">ALL</strain>
    </source>
</reference>
<evidence type="ECO:0000313" key="2">
    <source>
        <dbReference type="Proteomes" id="UP000298663"/>
    </source>
</evidence>
<name>A0A4V6A0B7_STECR</name>
<evidence type="ECO:0000313" key="1">
    <source>
        <dbReference type="EMBL" id="TKR70845.1"/>
    </source>
</evidence>
<dbReference type="AlphaFoldDB" id="A0A4V6A0B7"/>
<reference evidence="1 2" key="2">
    <citation type="journal article" date="2019" name="G3 (Bethesda)">
        <title>Hybrid Assembly of the Genome of the Entomopathogenic Nematode Steinernema carpocapsae Identifies the X-Chromosome.</title>
        <authorList>
            <person name="Serra L."/>
            <person name="Macchietto M."/>
            <person name="Macias-Munoz A."/>
            <person name="McGill C.J."/>
            <person name="Rodriguez I.M."/>
            <person name="Rodriguez B."/>
            <person name="Murad R."/>
            <person name="Mortazavi A."/>
        </authorList>
    </citation>
    <scope>NUCLEOTIDE SEQUENCE [LARGE SCALE GENOMIC DNA]</scope>
    <source>
        <strain evidence="1 2">ALL</strain>
    </source>
</reference>
<gene>
    <name evidence="1" type="ORF">L596_022817</name>
</gene>
<dbReference type="EMBL" id="AZBU02000007">
    <property type="protein sequence ID" value="TKR70845.1"/>
    <property type="molecule type" value="Genomic_DNA"/>
</dbReference>
<protein>
    <submittedName>
        <fullName evidence="1">Uncharacterized protein</fullName>
    </submittedName>
</protein>
<organism evidence="1 2">
    <name type="scientific">Steinernema carpocapsae</name>
    <name type="common">Entomopathogenic nematode</name>
    <dbReference type="NCBI Taxonomy" id="34508"/>
    <lineage>
        <taxon>Eukaryota</taxon>
        <taxon>Metazoa</taxon>
        <taxon>Ecdysozoa</taxon>
        <taxon>Nematoda</taxon>
        <taxon>Chromadorea</taxon>
        <taxon>Rhabditida</taxon>
        <taxon>Tylenchina</taxon>
        <taxon>Panagrolaimomorpha</taxon>
        <taxon>Strongyloidoidea</taxon>
        <taxon>Steinernematidae</taxon>
        <taxon>Steinernema</taxon>
    </lineage>
</organism>
<dbReference type="Proteomes" id="UP000298663">
    <property type="component" value="Unassembled WGS sequence"/>
</dbReference>
<accession>A0A4V6A0B7</accession>
<keyword evidence="2" id="KW-1185">Reference proteome</keyword>